<dbReference type="Proteomes" id="UP001595555">
    <property type="component" value="Unassembled WGS sequence"/>
</dbReference>
<comment type="caution">
    <text evidence="6">The sequence shown here is derived from an EMBL/GenBank/DDBJ whole genome shotgun (WGS) entry which is preliminary data.</text>
</comment>
<keyword evidence="3" id="KW-0479">Metal-binding</keyword>
<comment type="cofactor">
    <cofactor evidence="1">
        <name>Mg(2+)</name>
        <dbReference type="ChEBI" id="CHEBI:18420"/>
    </cofactor>
</comment>
<gene>
    <name evidence="6" type="ORF">ACFODX_01230</name>
</gene>
<accession>A0ABV7FDU2</accession>
<dbReference type="PANTHER" id="PTHR19288:SF46">
    <property type="entry name" value="HALOACID DEHALOGENASE-LIKE HYDROLASE DOMAIN-CONTAINING PROTEIN 2"/>
    <property type="match status" value="1"/>
</dbReference>
<dbReference type="Gene3D" id="3.40.50.1000">
    <property type="entry name" value="HAD superfamily/HAD-like"/>
    <property type="match status" value="2"/>
</dbReference>
<evidence type="ECO:0000313" key="6">
    <source>
        <dbReference type="EMBL" id="MFC3114159.1"/>
    </source>
</evidence>
<organism evidence="6 7">
    <name type="scientific">Cellvibrio fontiphilus</name>
    <dbReference type="NCBI Taxonomy" id="1815559"/>
    <lineage>
        <taxon>Bacteria</taxon>
        <taxon>Pseudomonadati</taxon>
        <taxon>Pseudomonadota</taxon>
        <taxon>Gammaproteobacteria</taxon>
        <taxon>Cellvibrionales</taxon>
        <taxon>Cellvibrionaceae</taxon>
        <taxon>Cellvibrio</taxon>
    </lineage>
</organism>
<keyword evidence="6" id="KW-0378">Hydrolase</keyword>
<evidence type="ECO:0000256" key="1">
    <source>
        <dbReference type="ARBA" id="ARBA00001946"/>
    </source>
</evidence>
<name>A0ABV7FDU2_9GAMM</name>
<evidence type="ECO:0000256" key="4">
    <source>
        <dbReference type="ARBA" id="ARBA00022842"/>
    </source>
</evidence>
<dbReference type="NCBIfam" id="TIGR01460">
    <property type="entry name" value="HAD-SF-IIA"/>
    <property type="match status" value="1"/>
</dbReference>
<dbReference type="Pfam" id="PF13242">
    <property type="entry name" value="Hydrolase_like"/>
    <property type="match status" value="1"/>
</dbReference>
<evidence type="ECO:0000256" key="2">
    <source>
        <dbReference type="ARBA" id="ARBA00007958"/>
    </source>
</evidence>
<dbReference type="SUPFAM" id="SSF56784">
    <property type="entry name" value="HAD-like"/>
    <property type="match status" value="1"/>
</dbReference>
<keyword evidence="7" id="KW-1185">Reference proteome</keyword>
<evidence type="ECO:0000313" key="7">
    <source>
        <dbReference type="Proteomes" id="UP001595555"/>
    </source>
</evidence>
<dbReference type="Pfam" id="PF13344">
    <property type="entry name" value="Hydrolase_6"/>
    <property type="match status" value="1"/>
</dbReference>
<keyword evidence="4" id="KW-0460">Magnesium</keyword>
<comment type="similarity">
    <text evidence="2">Belongs to the HAD-like hydrolase superfamily.</text>
</comment>
<evidence type="ECO:0000256" key="3">
    <source>
        <dbReference type="ARBA" id="ARBA00022723"/>
    </source>
</evidence>
<dbReference type="InterPro" id="IPR023214">
    <property type="entry name" value="HAD_sf"/>
</dbReference>
<dbReference type="InterPro" id="IPR036412">
    <property type="entry name" value="HAD-like_sf"/>
</dbReference>
<protein>
    <recommendedName>
        <fullName evidence="5">Haloacid dehalogenase-like hydrolase domain-containing protein 2</fullName>
    </recommendedName>
</protein>
<dbReference type="PANTHER" id="PTHR19288">
    <property type="entry name" value="4-NITROPHENYLPHOSPHATASE-RELATED"/>
    <property type="match status" value="1"/>
</dbReference>
<dbReference type="InterPro" id="IPR006355">
    <property type="entry name" value="LHPP/HDHD2"/>
</dbReference>
<dbReference type="InterPro" id="IPR006357">
    <property type="entry name" value="HAD-SF_hydro_IIA"/>
</dbReference>
<dbReference type="GO" id="GO:0016787">
    <property type="term" value="F:hydrolase activity"/>
    <property type="evidence" value="ECO:0007669"/>
    <property type="project" value="UniProtKB-KW"/>
</dbReference>
<dbReference type="RefSeq" id="WP_378115244.1">
    <property type="nucleotide sequence ID" value="NZ_JBHRTF010000001.1"/>
</dbReference>
<dbReference type="NCBIfam" id="TIGR01458">
    <property type="entry name" value="HAD-SF-IIA-hyp3"/>
    <property type="match status" value="1"/>
</dbReference>
<sequence>MLTKPRLILLDLDGTLYVDDTPVLGAIDCLAALRAQGMQLRFLTNTTTKSQQQLIHQLRVMGFALGDDELISAPVAARLALQKLQQQTGKKLRIWPLVADAIKPDFNDFEQDETQPDYVVLGDIGERWDLALINRLFKVIHGGAELIALHKGRFWQTGDGLKADIGFFVAGLEYVCNKQALIMGKPNRDFFQLILDSASIPATQTLMVGDDVDTDVGGAQQLGMAGCLVKTGKFREAYFAQSGIKPDLLVDSVAQLAAMIASLPD</sequence>
<dbReference type="EMBL" id="JBHRTF010000001">
    <property type="protein sequence ID" value="MFC3114159.1"/>
    <property type="molecule type" value="Genomic_DNA"/>
</dbReference>
<proteinExistence type="inferred from homology"/>
<evidence type="ECO:0000256" key="5">
    <source>
        <dbReference type="ARBA" id="ARBA00039666"/>
    </source>
</evidence>
<reference evidence="7" key="1">
    <citation type="journal article" date="2019" name="Int. J. Syst. Evol. Microbiol.">
        <title>The Global Catalogue of Microorganisms (GCM) 10K type strain sequencing project: providing services to taxonomists for standard genome sequencing and annotation.</title>
        <authorList>
            <consortium name="The Broad Institute Genomics Platform"/>
            <consortium name="The Broad Institute Genome Sequencing Center for Infectious Disease"/>
            <person name="Wu L."/>
            <person name="Ma J."/>
        </authorList>
    </citation>
    <scope>NUCLEOTIDE SEQUENCE [LARGE SCALE GENOMIC DNA]</scope>
    <source>
        <strain evidence="7">KCTC 52237</strain>
    </source>
</reference>